<keyword evidence="2" id="KW-0812">Transmembrane</keyword>
<dbReference type="InterPro" id="IPR027417">
    <property type="entry name" value="P-loop_NTPase"/>
</dbReference>
<evidence type="ECO:0000313" key="4">
    <source>
        <dbReference type="Proteomes" id="UP001224775"/>
    </source>
</evidence>
<evidence type="ECO:0000313" key="3">
    <source>
        <dbReference type="EMBL" id="KAK1743180.1"/>
    </source>
</evidence>
<dbReference type="Proteomes" id="UP001224775">
    <property type="component" value="Unassembled WGS sequence"/>
</dbReference>
<organism evidence="3 4">
    <name type="scientific">Skeletonema marinoi</name>
    <dbReference type="NCBI Taxonomy" id="267567"/>
    <lineage>
        <taxon>Eukaryota</taxon>
        <taxon>Sar</taxon>
        <taxon>Stramenopiles</taxon>
        <taxon>Ochrophyta</taxon>
        <taxon>Bacillariophyta</taxon>
        <taxon>Coscinodiscophyceae</taxon>
        <taxon>Thalassiosirophycidae</taxon>
        <taxon>Thalassiosirales</taxon>
        <taxon>Skeletonemataceae</taxon>
        <taxon>Skeletonema</taxon>
        <taxon>Skeletonema marinoi-dohrnii complex</taxon>
    </lineage>
</organism>
<sequence>MLPTTRSQSRREEPRRQVTGERGRVFAAVILGFCVLSFIDTFHTLEPYSGRRSLLSSAYLATTSTLLPWAHHYLADVSDAPDPDGETALFWHIPKSGGTTAKRLYQCMGKTLAHRVGADPRFGHDQENEIVVFEPHEGKDWKVVNVDTTIKPGILRAKELGLVQSHTTDLIFTMEPAFAGEQLYDEDNKGRFLALFRHPVDRASSMFFYLQKATWEKTYRPEWADMTVMEWANLKNFESDYMVRKLVGKKFGDSVDEMDLIIAKELVRQRFIVGLMDEMVESIRRFNIVLGVDESSERSQQCMEDFGLLAPEDVTPAISAVGEGSGEESKTHATDKKNSNKHPKVSLLIVYALLTCYLCHARDSPLCRLYYLHLQFVQGDPEFDAIAARNPLDMVLFSYILQLFEDQKLIIDSYFLDAEDEEDETTIDEVANELALLPPGADVGTSRLPSEIQDNLANVNDPAQDKGSETPFFWHIPKSGGTTLQRMYFCMGFTLANEVGGNSKFDSDRSKIDVISPWSDNPGKVINVDVTSQEGITEAKNRGFLTQTPHPHLDLVSSQEFKFAATTLFSPEHNGRMFALFRHPIDRAVSKFYYLQKATWESTYKERWKTMTLEKWAEKDRGENNWMVRMLVGKDNRAVLTTEDLELAKEIVRTKFVVGLMDSFDESVHRFNVFLGVDESDAVNQECIGQFTSSGGDSHASANRKVIETKNQWNSYAHPDVEYGSPAWVSLSKINFFDILLYRYVLEPIVYTLIGLAFWTFLDLQAVSKYSDNGRRTLATTTNISYLKSESTLLPWAHYNLRSVKERPDPSSETALFWHIPKSGGTTAKQIYQCMGKTLTIRIGVDPRYGHDQSDELVVFKPIEGNDWKTVNVDTVSEKGILRAEEMGLVASGKADIIFAMDVNFASSHLFDRLNKGRILSIFRHPVDRLASKFYYLQSATWERTYRPEWADMSILEWAEKHNFDENFLVKKIVGKKLTDDAGMADLIIAKEIVRRRFIVGLLDEMEESVHRFNVMLGVNESDEKTKECMNEVFGTTKDESDKSDEVDSVEAQGDEGDEKDNAVEINTNSNKHPKIVEGMPEYKLMAERNSLDMILYEYIRLLFQEQKSVINRYAREALVQQHALTTNVQRKRQLR</sequence>
<feature type="transmembrane region" description="Helical" evidence="2">
    <location>
        <begin position="25"/>
        <end position="45"/>
    </location>
</feature>
<dbReference type="PANTHER" id="PTHR32301">
    <property type="entry name" value="COUNTIN RECEPTOR CNR3-RELATED"/>
    <property type="match status" value="1"/>
</dbReference>
<dbReference type="InterPro" id="IPR053259">
    <property type="entry name" value="Golvesin-related_Golgi"/>
</dbReference>
<dbReference type="AlphaFoldDB" id="A0AAD8YDT7"/>
<feature type="region of interest" description="Disordered" evidence="1">
    <location>
        <begin position="1035"/>
        <end position="1062"/>
    </location>
</feature>
<keyword evidence="2" id="KW-0472">Membrane</keyword>
<feature type="region of interest" description="Disordered" evidence="1">
    <location>
        <begin position="320"/>
        <end position="339"/>
    </location>
</feature>
<accession>A0AAD8YDT7</accession>
<keyword evidence="4" id="KW-1185">Reference proteome</keyword>
<comment type="caution">
    <text evidence="3">The sequence shown here is derived from an EMBL/GenBank/DDBJ whole genome shotgun (WGS) entry which is preliminary data.</text>
</comment>
<keyword evidence="2" id="KW-1133">Transmembrane helix</keyword>
<name>A0AAD8YDT7_9STRA</name>
<feature type="compositionally biased region" description="Acidic residues" evidence="1">
    <location>
        <begin position="1047"/>
        <end position="1059"/>
    </location>
</feature>
<gene>
    <name evidence="3" type="ORF">QTG54_005801</name>
</gene>
<dbReference type="EMBL" id="JATAAI010000009">
    <property type="protein sequence ID" value="KAK1743180.1"/>
    <property type="molecule type" value="Genomic_DNA"/>
</dbReference>
<reference evidence="3" key="1">
    <citation type="submission" date="2023-06" db="EMBL/GenBank/DDBJ databases">
        <title>Survivors Of The Sea: Transcriptome response of Skeletonema marinoi to long-term dormancy.</title>
        <authorList>
            <person name="Pinder M.I.M."/>
            <person name="Kourtchenko O."/>
            <person name="Robertson E.K."/>
            <person name="Larsson T."/>
            <person name="Maumus F."/>
            <person name="Osuna-Cruz C.M."/>
            <person name="Vancaester E."/>
            <person name="Stenow R."/>
            <person name="Vandepoele K."/>
            <person name="Ploug H."/>
            <person name="Bruchert V."/>
            <person name="Godhe A."/>
            <person name="Topel M."/>
        </authorList>
    </citation>
    <scope>NUCLEOTIDE SEQUENCE</scope>
    <source>
        <strain evidence="3">R05AC</strain>
    </source>
</reference>
<protein>
    <recommendedName>
        <fullName evidence="5">Sulfotransferase domain-containing protein</fullName>
    </recommendedName>
</protein>
<evidence type="ECO:0008006" key="5">
    <source>
        <dbReference type="Google" id="ProtNLM"/>
    </source>
</evidence>
<evidence type="ECO:0000256" key="2">
    <source>
        <dbReference type="SAM" id="Phobius"/>
    </source>
</evidence>
<evidence type="ECO:0000256" key="1">
    <source>
        <dbReference type="SAM" id="MobiDB-lite"/>
    </source>
</evidence>
<proteinExistence type="predicted"/>
<feature type="compositionally biased region" description="Basic and acidic residues" evidence="1">
    <location>
        <begin position="327"/>
        <end position="338"/>
    </location>
</feature>
<feature type="compositionally biased region" description="Basic and acidic residues" evidence="1">
    <location>
        <begin position="1037"/>
        <end position="1046"/>
    </location>
</feature>
<dbReference type="PANTHER" id="PTHR32301:SF6">
    <property type="entry name" value="GOLVESIN-RELATED"/>
    <property type="match status" value="1"/>
</dbReference>
<dbReference type="Gene3D" id="3.40.50.300">
    <property type="entry name" value="P-loop containing nucleotide triphosphate hydrolases"/>
    <property type="match status" value="3"/>
</dbReference>